<dbReference type="EC" id="3.6.4.12" evidence="2"/>
<keyword evidence="2" id="KW-0547">Nucleotide-binding</keyword>
<protein>
    <submittedName>
        <fullName evidence="2">Holliday junction ATP-dependent DNA helicase RuvA</fullName>
        <ecNumber evidence="2">3.6.4.12</ecNumber>
    </submittedName>
</protein>
<dbReference type="GO" id="GO:0009379">
    <property type="term" value="C:Holliday junction helicase complex"/>
    <property type="evidence" value="ECO:0007669"/>
    <property type="project" value="InterPro"/>
</dbReference>
<gene>
    <name evidence="2" type="primary">ruvA_47</name>
    <name evidence="2" type="ORF">SDC9_170717</name>
</gene>
<keyword evidence="2" id="KW-0347">Helicase</keyword>
<evidence type="ECO:0000313" key="2">
    <source>
        <dbReference type="EMBL" id="MPN23329.1"/>
    </source>
</evidence>
<dbReference type="AlphaFoldDB" id="A0A645GC06"/>
<dbReference type="InterPro" id="IPR011114">
    <property type="entry name" value="RuvA_C"/>
</dbReference>
<dbReference type="GO" id="GO:0006310">
    <property type="term" value="P:DNA recombination"/>
    <property type="evidence" value="ECO:0007669"/>
    <property type="project" value="InterPro"/>
</dbReference>
<dbReference type="GO" id="GO:0009378">
    <property type="term" value="F:four-way junction helicase activity"/>
    <property type="evidence" value="ECO:0007669"/>
    <property type="project" value="InterPro"/>
</dbReference>
<dbReference type="GO" id="GO:0016787">
    <property type="term" value="F:hydrolase activity"/>
    <property type="evidence" value="ECO:0007669"/>
    <property type="project" value="UniProtKB-KW"/>
</dbReference>
<dbReference type="Gene3D" id="1.10.150.20">
    <property type="entry name" value="5' to 3' exonuclease, C-terminal subdomain"/>
    <property type="match status" value="1"/>
</dbReference>
<keyword evidence="2" id="KW-0067">ATP-binding</keyword>
<comment type="caution">
    <text evidence="2">The sequence shown here is derived from an EMBL/GenBank/DDBJ whole genome shotgun (WGS) entry which is preliminary data.</text>
</comment>
<organism evidence="2">
    <name type="scientific">bioreactor metagenome</name>
    <dbReference type="NCBI Taxonomy" id="1076179"/>
    <lineage>
        <taxon>unclassified sequences</taxon>
        <taxon>metagenomes</taxon>
        <taxon>ecological metagenomes</taxon>
    </lineage>
</organism>
<sequence length="84" mass="8858">MAFDKVSGVGRKTAARIILELKEKITSEQIIPSLPSATQERNEAVAALVALGYDGMTASKAVLAAEGETVEKLLSSALRSLARD</sequence>
<dbReference type="Gene3D" id="1.10.8.10">
    <property type="entry name" value="DNA helicase RuvA subunit, C-terminal domain"/>
    <property type="match status" value="1"/>
</dbReference>
<dbReference type="SUPFAM" id="SSF46929">
    <property type="entry name" value="DNA helicase RuvA subunit, C-terminal domain"/>
    <property type="match status" value="1"/>
</dbReference>
<dbReference type="Pfam" id="PF07499">
    <property type="entry name" value="RuvA_C"/>
    <property type="match status" value="1"/>
</dbReference>
<evidence type="ECO:0000259" key="1">
    <source>
        <dbReference type="Pfam" id="PF07499"/>
    </source>
</evidence>
<dbReference type="InterPro" id="IPR036267">
    <property type="entry name" value="RuvA_C_sf"/>
</dbReference>
<keyword evidence="2" id="KW-0378">Hydrolase</keyword>
<accession>A0A645GC06</accession>
<feature type="domain" description="Holliday junction DNA helicase RuvA C-terminal" evidence="1">
    <location>
        <begin position="41"/>
        <end position="81"/>
    </location>
</feature>
<dbReference type="GO" id="GO:0005524">
    <property type="term" value="F:ATP binding"/>
    <property type="evidence" value="ECO:0007669"/>
    <property type="project" value="InterPro"/>
</dbReference>
<name>A0A645GC06_9ZZZZ</name>
<reference evidence="2" key="1">
    <citation type="submission" date="2019-08" db="EMBL/GenBank/DDBJ databases">
        <authorList>
            <person name="Kucharzyk K."/>
            <person name="Murdoch R.W."/>
            <person name="Higgins S."/>
            <person name="Loffler F."/>
        </authorList>
    </citation>
    <scope>NUCLEOTIDE SEQUENCE</scope>
</reference>
<dbReference type="GO" id="GO:0006281">
    <property type="term" value="P:DNA repair"/>
    <property type="evidence" value="ECO:0007669"/>
    <property type="project" value="InterPro"/>
</dbReference>
<proteinExistence type="predicted"/>
<dbReference type="EMBL" id="VSSQ01071806">
    <property type="protein sequence ID" value="MPN23329.1"/>
    <property type="molecule type" value="Genomic_DNA"/>
</dbReference>